<feature type="compositionally biased region" description="Basic and acidic residues" evidence="1">
    <location>
        <begin position="31"/>
        <end position="43"/>
    </location>
</feature>
<reference evidence="2" key="2">
    <citation type="submission" date="2020-06" db="EMBL/GenBank/DDBJ databases">
        <authorList>
            <person name="Sheffer M."/>
        </authorList>
    </citation>
    <scope>NUCLEOTIDE SEQUENCE</scope>
</reference>
<dbReference type="EMBL" id="JABXBU010000012">
    <property type="protein sequence ID" value="KAF8789666.1"/>
    <property type="molecule type" value="Genomic_DNA"/>
</dbReference>
<sequence>MRQEGGGGRCRNGDGQPTRSRGGGMAGKKRTGLDGRRAMARADKVKRKGAWRSWNVRKKVDEAAVGQLGSKRRRREKPRGRQWENEEAFIHMSMHKRRSELLDLGKKISAPRIDSGRAEI</sequence>
<name>A0A8T0FF20_ARGBR</name>
<reference evidence="2" key="1">
    <citation type="journal article" date="2020" name="bioRxiv">
        <title>Chromosome-level reference genome of the European wasp spider Argiope bruennichi: a resource for studies on range expansion and evolutionary adaptation.</title>
        <authorList>
            <person name="Sheffer M.M."/>
            <person name="Hoppe A."/>
            <person name="Krehenwinkel H."/>
            <person name="Uhl G."/>
            <person name="Kuss A.W."/>
            <person name="Jensen L."/>
            <person name="Jensen C."/>
            <person name="Gillespie R.G."/>
            <person name="Hoff K.J."/>
            <person name="Prost S."/>
        </authorList>
    </citation>
    <scope>NUCLEOTIDE SEQUENCE</scope>
</reference>
<organism evidence="2 3">
    <name type="scientific">Argiope bruennichi</name>
    <name type="common">Wasp spider</name>
    <name type="synonym">Aranea bruennichi</name>
    <dbReference type="NCBI Taxonomy" id="94029"/>
    <lineage>
        <taxon>Eukaryota</taxon>
        <taxon>Metazoa</taxon>
        <taxon>Ecdysozoa</taxon>
        <taxon>Arthropoda</taxon>
        <taxon>Chelicerata</taxon>
        <taxon>Arachnida</taxon>
        <taxon>Araneae</taxon>
        <taxon>Araneomorphae</taxon>
        <taxon>Entelegynae</taxon>
        <taxon>Araneoidea</taxon>
        <taxon>Araneidae</taxon>
        <taxon>Argiope</taxon>
    </lineage>
</organism>
<protein>
    <submittedName>
        <fullName evidence="2">Uncharacterized protein</fullName>
    </submittedName>
</protein>
<comment type="caution">
    <text evidence="2">The sequence shown here is derived from an EMBL/GenBank/DDBJ whole genome shotgun (WGS) entry which is preliminary data.</text>
</comment>
<dbReference type="AlphaFoldDB" id="A0A8T0FF20"/>
<feature type="region of interest" description="Disordered" evidence="1">
    <location>
        <begin position="1"/>
        <end position="50"/>
    </location>
</feature>
<gene>
    <name evidence="2" type="ORF">HNY73_007590</name>
</gene>
<feature type="compositionally biased region" description="Gly residues" evidence="1">
    <location>
        <begin position="1"/>
        <end position="10"/>
    </location>
</feature>
<keyword evidence="3" id="KW-1185">Reference proteome</keyword>
<evidence type="ECO:0000313" key="3">
    <source>
        <dbReference type="Proteomes" id="UP000807504"/>
    </source>
</evidence>
<evidence type="ECO:0000256" key="1">
    <source>
        <dbReference type="SAM" id="MobiDB-lite"/>
    </source>
</evidence>
<proteinExistence type="predicted"/>
<dbReference type="Proteomes" id="UP000807504">
    <property type="component" value="Unassembled WGS sequence"/>
</dbReference>
<evidence type="ECO:0000313" key="2">
    <source>
        <dbReference type="EMBL" id="KAF8789666.1"/>
    </source>
</evidence>
<accession>A0A8T0FF20</accession>